<accession>A0A840YM85</accession>
<organism evidence="3 4">
    <name type="scientific">Muricoccus pecuniae</name>
    <dbReference type="NCBI Taxonomy" id="693023"/>
    <lineage>
        <taxon>Bacteria</taxon>
        <taxon>Pseudomonadati</taxon>
        <taxon>Pseudomonadota</taxon>
        <taxon>Alphaproteobacteria</taxon>
        <taxon>Acetobacterales</taxon>
        <taxon>Roseomonadaceae</taxon>
        <taxon>Muricoccus</taxon>
    </lineage>
</organism>
<keyword evidence="1" id="KW-0812">Transmembrane</keyword>
<feature type="non-terminal residue" evidence="3">
    <location>
        <position position="1"/>
    </location>
</feature>
<dbReference type="EMBL" id="JACIJD010000006">
    <property type="protein sequence ID" value="MBB5693523.1"/>
    <property type="molecule type" value="Genomic_DNA"/>
</dbReference>
<evidence type="ECO:0000313" key="3">
    <source>
        <dbReference type="EMBL" id="MBB5696402.1"/>
    </source>
</evidence>
<gene>
    <name evidence="2" type="ORF">FHS87_001556</name>
    <name evidence="3" type="ORF">FHS87_004473</name>
</gene>
<keyword evidence="4" id="KW-1185">Reference proteome</keyword>
<dbReference type="AlphaFoldDB" id="A0A840YM85"/>
<keyword evidence="1" id="KW-0472">Membrane</keyword>
<proteinExistence type="predicted"/>
<name>A0A840YM85_9PROT</name>
<evidence type="ECO:0008006" key="5">
    <source>
        <dbReference type="Google" id="ProtNLM"/>
    </source>
</evidence>
<evidence type="ECO:0000313" key="4">
    <source>
        <dbReference type="Proteomes" id="UP000580654"/>
    </source>
</evidence>
<sequence length="28" mass="3236">AMRYDRCAHTFMSAICLAATILFWINES</sequence>
<feature type="transmembrane region" description="Helical" evidence="1">
    <location>
        <begin position="7"/>
        <end position="25"/>
    </location>
</feature>
<comment type="caution">
    <text evidence="3">The sequence shown here is derived from an EMBL/GenBank/DDBJ whole genome shotgun (WGS) entry which is preliminary data.</text>
</comment>
<reference evidence="3 4" key="1">
    <citation type="submission" date="2020-08" db="EMBL/GenBank/DDBJ databases">
        <title>Genomic Encyclopedia of Type Strains, Phase IV (KMG-IV): sequencing the most valuable type-strain genomes for metagenomic binning, comparative biology and taxonomic classification.</title>
        <authorList>
            <person name="Goeker M."/>
        </authorList>
    </citation>
    <scope>NUCLEOTIDE SEQUENCE [LARGE SCALE GENOMIC DNA]</scope>
    <source>
        <strain evidence="3 4">DSM 25622</strain>
    </source>
</reference>
<protein>
    <recommendedName>
        <fullName evidence="5">Transposase</fullName>
    </recommendedName>
</protein>
<dbReference type="Proteomes" id="UP000580654">
    <property type="component" value="Unassembled WGS sequence"/>
</dbReference>
<evidence type="ECO:0000256" key="1">
    <source>
        <dbReference type="SAM" id="Phobius"/>
    </source>
</evidence>
<evidence type="ECO:0000313" key="2">
    <source>
        <dbReference type="EMBL" id="MBB5693523.1"/>
    </source>
</evidence>
<dbReference type="EMBL" id="JACIJD010000040">
    <property type="protein sequence ID" value="MBB5696402.1"/>
    <property type="molecule type" value="Genomic_DNA"/>
</dbReference>
<keyword evidence="1" id="KW-1133">Transmembrane helix</keyword>